<dbReference type="Gene3D" id="2.30.110.10">
    <property type="entry name" value="Electron Transport, Fmn-binding Protein, Chain A"/>
    <property type="match status" value="1"/>
</dbReference>
<dbReference type="EC" id="1.5.1.-" evidence="3"/>
<proteinExistence type="predicted"/>
<dbReference type="EMBL" id="JACHJR010000001">
    <property type="protein sequence ID" value="MBB4946088.1"/>
    <property type="molecule type" value="Genomic_DNA"/>
</dbReference>
<dbReference type="RefSeq" id="WP_184912901.1">
    <property type="nucleotide sequence ID" value="NZ_JACHJR010000001.1"/>
</dbReference>
<sequence>MTTVATATAPTEAAPTTFREALAAFPSGVTVVTTTDRQGRWWGFTASSFCSLSADPALVLVCLADNAQCHPAFLAAESWVIHVLAPEHAELAMRFATRGVDKFSNSDFRPNEKGQPVLDSAAVTLECDAYARHPGGDHTILVGRVREVRMRKTIPAVYFRRGFHTLPE</sequence>
<evidence type="ECO:0000259" key="2">
    <source>
        <dbReference type="SMART" id="SM00903"/>
    </source>
</evidence>
<dbReference type="InterPro" id="IPR050268">
    <property type="entry name" value="NADH-dep_flavin_reductase"/>
</dbReference>
<dbReference type="InterPro" id="IPR012349">
    <property type="entry name" value="Split_barrel_FMN-bd"/>
</dbReference>
<evidence type="ECO:0000313" key="3">
    <source>
        <dbReference type="EMBL" id="MBB4946088.1"/>
    </source>
</evidence>
<dbReference type="GO" id="GO:0042602">
    <property type="term" value="F:riboflavin reductase (NADPH) activity"/>
    <property type="evidence" value="ECO:0007669"/>
    <property type="project" value="TreeGrafter"/>
</dbReference>
<dbReference type="Pfam" id="PF01613">
    <property type="entry name" value="Flavin_Reduct"/>
    <property type="match status" value="1"/>
</dbReference>
<dbReference type="PANTHER" id="PTHR30466">
    <property type="entry name" value="FLAVIN REDUCTASE"/>
    <property type="match status" value="1"/>
</dbReference>
<protein>
    <submittedName>
        <fullName evidence="3">Flavin reductase ActVB</fullName>
        <ecNumber evidence="3">1.5.1.-</ecNumber>
    </submittedName>
</protein>
<dbReference type="PANTHER" id="PTHR30466:SF1">
    <property type="entry name" value="FMN REDUCTASE (NADH) RUTF"/>
    <property type="match status" value="1"/>
</dbReference>
<feature type="domain" description="Flavin reductase like" evidence="2">
    <location>
        <begin position="22"/>
        <end position="165"/>
    </location>
</feature>
<dbReference type="Proteomes" id="UP000573327">
    <property type="component" value="Unassembled WGS sequence"/>
</dbReference>
<evidence type="ECO:0000256" key="1">
    <source>
        <dbReference type="ARBA" id="ARBA00023002"/>
    </source>
</evidence>
<dbReference type="SUPFAM" id="SSF50475">
    <property type="entry name" value="FMN-binding split barrel"/>
    <property type="match status" value="1"/>
</dbReference>
<dbReference type="GO" id="GO:0010181">
    <property type="term" value="F:FMN binding"/>
    <property type="evidence" value="ECO:0007669"/>
    <property type="project" value="InterPro"/>
</dbReference>
<gene>
    <name evidence="3" type="ORF">F4556_001623</name>
</gene>
<organism evidence="3 4">
    <name type="scientific">Kitasatospora gansuensis</name>
    <dbReference type="NCBI Taxonomy" id="258050"/>
    <lineage>
        <taxon>Bacteria</taxon>
        <taxon>Bacillati</taxon>
        <taxon>Actinomycetota</taxon>
        <taxon>Actinomycetes</taxon>
        <taxon>Kitasatosporales</taxon>
        <taxon>Streptomycetaceae</taxon>
        <taxon>Kitasatospora</taxon>
    </lineage>
</organism>
<comment type="caution">
    <text evidence="3">The sequence shown here is derived from an EMBL/GenBank/DDBJ whole genome shotgun (WGS) entry which is preliminary data.</text>
</comment>
<reference evidence="3 4" key="1">
    <citation type="submission" date="2020-08" db="EMBL/GenBank/DDBJ databases">
        <title>Sequencing the genomes of 1000 actinobacteria strains.</title>
        <authorList>
            <person name="Klenk H.-P."/>
        </authorList>
    </citation>
    <scope>NUCLEOTIDE SEQUENCE [LARGE SCALE GENOMIC DNA]</scope>
    <source>
        <strain evidence="3 4">DSM 44786</strain>
    </source>
</reference>
<keyword evidence="1 3" id="KW-0560">Oxidoreductase</keyword>
<dbReference type="InterPro" id="IPR002563">
    <property type="entry name" value="Flavin_Rdtase-like_dom"/>
</dbReference>
<keyword evidence="4" id="KW-1185">Reference proteome</keyword>
<name>A0A7W7SA44_9ACTN</name>
<dbReference type="SMART" id="SM00903">
    <property type="entry name" value="Flavin_Reduct"/>
    <property type="match status" value="1"/>
</dbReference>
<accession>A0A7W7SA44</accession>
<evidence type="ECO:0000313" key="4">
    <source>
        <dbReference type="Proteomes" id="UP000573327"/>
    </source>
</evidence>
<dbReference type="AlphaFoldDB" id="A0A7W7SA44"/>
<dbReference type="GO" id="GO:0006208">
    <property type="term" value="P:pyrimidine nucleobase catabolic process"/>
    <property type="evidence" value="ECO:0007669"/>
    <property type="project" value="TreeGrafter"/>
</dbReference>